<sequence length="95" mass="10682">MSITAHDYERLRDSFLRGKLVAFLEKGELLDPARAEAVAHALVDIAEALSEIYGEIVPRLLEAHDLEAFRDALLDLSEAFRHVDYHIHDAGLTDL</sequence>
<dbReference type="EMBL" id="DSIY01000038">
    <property type="protein sequence ID" value="HEG90141.1"/>
    <property type="molecule type" value="Genomic_DNA"/>
</dbReference>
<proteinExistence type="predicted"/>
<comment type="caution">
    <text evidence="1">The sequence shown here is derived from an EMBL/GenBank/DDBJ whole genome shotgun (WGS) entry which is preliminary data.</text>
</comment>
<accession>A0A831TEK1</accession>
<gene>
    <name evidence="1" type="ORF">ENP34_01650</name>
</gene>
<name>A0A831TEK1_9BACT</name>
<organism evidence="1">
    <name type="scientific">Thermorudis peleae</name>
    <dbReference type="NCBI Taxonomy" id="1382356"/>
    <lineage>
        <taxon>Bacteria</taxon>
        <taxon>Pseudomonadati</taxon>
        <taxon>Thermomicrobiota</taxon>
        <taxon>Thermomicrobia</taxon>
        <taxon>Thermomicrobia incertae sedis</taxon>
        <taxon>Thermorudis</taxon>
    </lineage>
</organism>
<evidence type="ECO:0000313" key="1">
    <source>
        <dbReference type="EMBL" id="HEG90141.1"/>
    </source>
</evidence>
<protein>
    <submittedName>
        <fullName evidence="1">Uncharacterized protein</fullName>
    </submittedName>
</protein>
<dbReference type="AlphaFoldDB" id="A0A831TEK1"/>
<reference evidence="1" key="1">
    <citation type="journal article" date="2020" name="mSystems">
        <title>Genome- and Community-Level Interaction Insights into Carbon Utilization and Element Cycling Functions of Hydrothermarchaeota in Hydrothermal Sediment.</title>
        <authorList>
            <person name="Zhou Z."/>
            <person name="Liu Y."/>
            <person name="Xu W."/>
            <person name="Pan J."/>
            <person name="Luo Z.H."/>
            <person name="Li M."/>
        </authorList>
    </citation>
    <scope>NUCLEOTIDE SEQUENCE [LARGE SCALE GENOMIC DNA]</scope>
    <source>
        <strain evidence="1">SpSt-210</strain>
    </source>
</reference>